<dbReference type="EMBL" id="VSSQ01133300">
    <property type="protein sequence ID" value="MPN59375.1"/>
    <property type="molecule type" value="Genomic_DNA"/>
</dbReference>
<proteinExistence type="predicted"/>
<organism evidence="1">
    <name type="scientific">bioreactor metagenome</name>
    <dbReference type="NCBI Taxonomy" id="1076179"/>
    <lineage>
        <taxon>unclassified sequences</taxon>
        <taxon>metagenomes</taxon>
        <taxon>ecological metagenomes</taxon>
    </lineage>
</organism>
<sequence length="79" mass="8822">MIPAFEVLMTTPAVRNTIREGKTFMIDNIIQTSGEMGMVSLDSYLAKLVIEGKISQDVATNFSSSPLDFNNRLRNKKIL</sequence>
<dbReference type="AlphaFoldDB" id="A0A645J6N2"/>
<reference evidence="1" key="1">
    <citation type="submission" date="2019-08" db="EMBL/GenBank/DDBJ databases">
        <authorList>
            <person name="Kucharzyk K."/>
            <person name="Murdoch R.W."/>
            <person name="Higgins S."/>
            <person name="Loffler F."/>
        </authorList>
    </citation>
    <scope>NUCLEOTIDE SEQUENCE</scope>
</reference>
<evidence type="ECO:0000313" key="1">
    <source>
        <dbReference type="EMBL" id="MPN59375.1"/>
    </source>
</evidence>
<dbReference type="Gene3D" id="3.40.50.300">
    <property type="entry name" value="P-loop containing nucleotide triphosphate hydrolases"/>
    <property type="match status" value="1"/>
</dbReference>
<dbReference type="InterPro" id="IPR027417">
    <property type="entry name" value="P-loop_NTPase"/>
</dbReference>
<accession>A0A645J6N2</accession>
<comment type="caution">
    <text evidence="1">The sequence shown here is derived from an EMBL/GenBank/DDBJ whole genome shotgun (WGS) entry which is preliminary data.</text>
</comment>
<name>A0A645J6N2_9ZZZZ</name>
<gene>
    <name evidence="1" type="primary">pilT_35</name>
    <name evidence="1" type="ORF">SDC9_207096</name>
</gene>
<protein>
    <submittedName>
        <fullName evidence="1">Twitching mobility protein</fullName>
    </submittedName>
</protein>